<evidence type="ECO:0000313" key="1">
    <source>
        <dbReference type="EMBL" id="KAF5197015.1"/>
    </source>
</evidence>
<sequence>MDPSTHTIPVISSDNQPAGSSILESPHALVFSGLHVHEYLACFFPFMYAATSKASPTLIFIPQCPNDSCEQLAVILAQIGMNAKLISYAPCPRDEG</sequence>
<reference evidence="1 2" key="1">
    <citation type="submission" date="2020-06" db="EMBL/GenBank/DDBJ databases">
        <title>Transcriptomic and genomic resources for Thalictrum thalictroides and T. hernandezii: Facilitating candidate gene discovery in an emerging model plant lineage.</title>
        <authorList>
            <person name="Arias T."/>
            <person name="Riano-Pachon D.M."/>
            <person name="Di Stilio V.S."/>
        </authorList>
    </citation>
    <scope>NUCLEOTIDE SEQUENCE [LARGE SCALE GENOMIC DNA]</scope>
    <source>
        <strain evidence="2">cv. WT478/WT964</strain>
        <tissue evidence="1">Leaves</tissue>
    </source>
</reference>
<evidence type="ECO:0000313" key="2">
    <source>
        <dbReference type="Proteomes" id="UP000554482"/>
    </source>
</evidence>
<proteinExistence type="predicted"/>
<name>A0A7J6WKN2_THATH</name>
<keyword evidence="2" id="KW-1185">Reference proteome</keyword>
<gene>
    <name evidence="1" type="ORF">FRX31_013395</name>
</gene>
<comment type="caution">
    <text evidence="1">The sequence shown here is derived from an EMBL/GenBank/DDBJ whole genome shotgun (WGS) entry which is preliminary data.</text>
</comment>
<dbReference type="EMBL" id="JABWDY010015212">
    <property type="protein sequence ID" value="KAF5197015.1"/>
    <property type="molecule type" value="Genomic_DNA"/>
</dbReference>
<accession>A0A7J6WKN2</accession>
<protein>
    <submittedName>
        <fullName evidence="1">Uncharacterized protein</fullName>
    </submittedName>
</protein>
<organism evidence="1 2">
    <name type="scientific">Thalictrum thalictroides</name>
    <name type="common">Rue-anemone</name>
    <name type="synonym">Anemone thalictroides</name>
    <dbReference type="NCBI Taxonomy" id="46969"/>
    <lineage>
        <taxon>Eukaryota</taxon>
        <taxon>Viridiplantae</taxon>
        <taxon>Streptophyta</taxon>
        <taxon>Embryophyta</taxon>
        <taxon>Tracheophyta</taxon>
        <taxon>Spermatophyta</taxon>
        <taxon>Magnoliopsida</taxon>
        <taxon>Ranunculales</taxon>
        <taxon>Ranunculaceae</taxon>
        <taxon>Thalictroideae</taxon>
        <taxon>Thalictrum</taxon>
    </lineage>
</organism>
<dbReference type="AlphaFoldDB" id="A0A7J6WKN2"/>
<dbReference type="Proteomes" id="UP000554482">
    <property type="component" value="Unassembled WGS sequence"/>
</dbReference>